<dbReference type="Proteomes" id="UP000281028">
    <property type="component" value="Unassembled WGS sequence"/>
</dbReference>
<proteinExistence type="predicted"/>
<organism evidence="1 2">
    <name type="scientific">Chitinophaga solisilvae</name>
    <dbReference type="NCBI Taxonomy" id="1233460"/>
    <lineage>
        <taxon>Bacteria</taxon>
        <taxon>Pseudomonadati</taxon>
        <taxon>Bacteroidota</taxon>
        <taxon>Chitinophagia</taxon>
        <taxon>Chitinophagales</taxon>
        <taxon>Chitinophagaceae</taxon>
        <taxon>Chitinophaga</taxon>
    </lineage>
</organism>
<comment type="caution">
    <text evidence="1">The sequence shown here is derived from an EMBL/GenBank/DDBJ whole genome shotgun (WGS) entry which is preliminary data.</text>
</comment>
<evidence type="ECO:0000313" key="2">
    <source>
        <dbReference type="Proteomes" id="UP000281028"/>
    </source>
</evidence>
<dbReference type="EMBL" id="RIAR02000001">
    <property type="protein sequence ID" value="NSL86596.1"/>
    <property type="molecule type" value="Genomic_DNA"/>
</dbReference>
<evidence type="ECO:0000313" key="1">
    <source>
        <dbReference type="EMBL" id="NSL86596.1"/>
    </source>
</evidence>
<protein>
    <submittedName>
        <fullName evidence="1">Uncharacterized protein</fullName>
    </submittedName>
</protein>
<dbReference type="AlphaFoldDB" id="A0A433WNC9"/>
<keyword evidence="2" id="KW-1185">Reference proteome</keyword>
<accession>A0A433WNC9</accession>
<dbReference type="OrthoDB" id="673155at2"/>
<sequence>MEKEKVAPDTIAQTYFAEKPKQLRVADLEQRFVTNGFPLPAAGQEALNAYGIYFKKQLKSKGIKVGLFLLCAALFLIKIINLFDKVGNVTQIAAFLALTAYALVQGLIWGMQLFQLKEEISSFRDLRKL</sequence>
<gene>
    <name evidence="1" type="ORF">ECE50_007130</name>
</gene>
<reference evidence="1" key="1">
    <citation type="submission" date="2020-05" db="EMBL/GenBank/DDBJ databases">
        <title>Chitinophaga laudate sp. nov., isolated from a tropical peat swamp.</title>
        <authorList>
            <person name="Goh C.B.S."/>
            <person name="Lee M.S."/>
            <person name="Parimannan S."/>
            <person name="Pasbakhsh P."/>
            <person name="Yule C.M."/>
            <person name="Rajandas H."/>
            <person name="Loke S."/>
            <person name="Croft L."/>
            <person name="Tan J.B.L."/>
        </authorList>
    </citation>
    <scope>NUCLEOTIDE SEQUENCE</scope>
    <source>
        <strain evidence="1">Mgbs1</strain>
    </source>
</reference>
<name>A0A433WNC9_9BACT</name>